<dbReference type="InterPro" id="IPR036526">
    <property type="entry name" value="C-N_Hydrolase_sf"/>
</dbReference>
<dbReference type="SUPFAM" id="SSF56317">
    <property type="entry name" value="Carbon-nitrogen hydrolase"/>
    <property type="match status" value="1"/>
</dbReference>
<dbReference type="Pfam" id="PF00795">
    <property type="entry name" value="CN_hydrolase"/>
    <property type="match status" value="1"/>
</dbReference>
<dbReference type="InterPro" id="IPR003010">
    <property type="entry name" value="C-N_Hydrolase"/>
</dbReference>
<organism evidence="2 3">
    <name type="scientific">Cladonia borealis</name>
    <dbReference type="NCBI Taxonomy" id="184061"/>
    <lineage>
        <taxon>Eukaryota</taxon>
        <taxon>Fungi</taxon>
        <taxon>Dikarya</taxon>
        <taxon>Ascomycota</taxon>
        <taxon>Pezizomycotina</taxon>
        <taxon>Lecanoromycetes</taxon>
        <taxon>OSLEUM clade</taxon>
        <taxon>Lecanoromycetidae</taxon>
        <taxon>Lecanorales</taxon>
        <taxon>Lecanorineae</taxon>
        <taxon>Cladoniaceae</taxon>
        <taxon>Cladonia</taxon>
    </lineage>
</organism>
<dbReference type="PANTHER" id="PTHR11750:SF26">
    <property type="entry name" value="PROTEIN N-TERMINAL AMIDASE"/>
    <property type="match status" value="1"/>
</dbReference>
<reference evidence="2" key="1">
    <citation type="submission" date="2023-03" db="EMBL/GenBank/DDBJ databases">
        <title>Complete genome of Cladonia borealis.</title>
        <authorList>
            <person name="Park H."/>
        </authorList>
    </citation>
    <scope>NUCLEOTIDE SEQUENCE</scope>
    <source>
        <strain evidence="2">ANT050790</strain>
    </source>
</reference>
<name>A0AA39UAW1_9LECA</name>
<feature type="domain" description="CN hydrolase" evidence="1">
    <location>
        <begin position="1"/>
        <end position="300"/>
    </location>
</feature>
<evidence type="ECO:0000259" key="1">
    <source>
        <dbReference type="PROSITE" id="PS50263"/>
    </source>
</evidence>
<dbReference type="GO" id="GO:0070773">
    <property type="term" value="F:protein-N-terminal glutamine amidohydrolase activity"/>
    <property type="evidence" value="ECO:0007669"/>
    <property type="project" value="InterPro"/>
</dbReference>
<evidence type="ECO:0000313" key="2">
    <source>
        <dbReference type="EMBL" id="KAK0512816.1"/>
    </source>
</evidence>
<sequence length="436" mass="48683">MRIACLQFSPKLGKPAENVARANVILEAASPPDIDLLVLPELAFTGYNFPSLVAILPHLEPTSAGLSTTWAKTVASQYNCIVTVGYPELYSPSTSANSPNFTNQILAYNSTVTVAPNGQILAHYRKTHLYYTDETWAQESPEGWLSTPLTFAPKTESEKFVQASFGICMDLNPYQFTAPWEAYEFCAHALAKESEILVLSMAWLTRLPEQDLLEQAEEPDLNTLSYWIERMKPLVDGEKEVIVVCANRSGMEPGKNPIGEEEGVRYAGSSWVGKVGRGVVRIWQITGKAIEQVIVADTKVTPQWELRMKSGIEGETCLLVEPELGSEGFQQRNSPSREKRHLLDAIRTNPVNKKVLSLVSPSFRPFNALTTSSASIYIALVHLAQLGVLIEQREQIDKAEQPNRTNNENDLHEFLCKCTACWTRDNNSHSDLRQRR</sequence>
<dbReference type="GO" id="GO:0008418">
    <property type="term" value="F:protein-N-terminal asparagine amidohydrolase activity"/>
    <property type="evidence" value="ECO:0007669"/>
    <property type="project" value="InterPro"/>
</dbReference>
<keyword evidence="3" id="KW-1185">Reference proteome</keyword>
<evidence type="ECO:0000313" key="3">
    <source>
        <dbReference type="Proteomes" id="UP001166286"/>
    </source>
</evidence>
<dbReference type="Gene3D" id="3.60.110.10">
    <property type="entry name" value="Carbon-nitrogen hydrolase"/>
    <property type="match status" value="1"/>
</dbReference>
<dbReference type="EMBL" id="JAFEKC020000009">
    <property type="protein sequence ID" value="KAK0512816.1"/>
    <property type="molecule type" value="Genomic_DNA"/>
</dbReference>
<dbReference type="PROSITE" id="PS50263">
    <property type="entry name" value="CN_HYDROLASE"/>
    <property type="match status" value="1"/>
</dbReference>
<dbReference type="GO" id="GO:0030163">
    <property type="term" value="P:protein catabolic process"/>
    <property type="evidence" value="ECO:0007669"/>
    <property type="project" value="TreeGrafter"/>
</dbReference>
<dbReference type="InterPro" id="IPR039703">
    <property type="entry name" value="Nta1"/>
</dbReference>
<dbReference type="PANTHER" id="PTHR11750">
    <property type="entry name" value="PROTEIN N-TERMINAL AMIDASE"/>
    <property type="match status" value="1"/>
</dbReference>
<dbReference type="AlphaFoldDB" id="A0AA39UAW1"/>
<comment type="caution">
    <text evidence="2">The sequence shown here is derived from an EMBL/GenBank/DDBJ whole genome shotgun (WGS) entry which is preliminary data.</text>
</comment>
<proteinExistence type="predicted"/>
<gene>
    <name evidence="2" type="ORF">JMJ35_004833</name>
</gene>
<protein>
    <recommendedName>
        <fullName evidence="1">CN hydrolase domain-containing protein</fullName>
    </recommendedName>
</protein>
<dbReference type="Proteomes" id="UP001166286">
    <property type="component" value="Unassembled WGS sequence"/>
</dbReference>
<accession>A0AA39UAW1</accession>